<comment type="caution">
    <text evidence="9">The sequence shown here is derived from an EMBL/GenBank/DDBJ whole genome shotgun (WGS) entry which is preliminary data.</text>
</comment>
<gene>
    <name evidence="9" type="ORF">OFUS_LOCUS9284</name>
</gene>
<evidence type="ECO:0000256" key="4">
    <source>
        <dbReference type="ARBA" id="ARBA00022989"/>
    </source>
</evidence>
<feature type="transmembrane region" description="Helical" evidence="7">
    <location>
        <begin position="116"/>
        <end position="147"/>
    </location>
</feature>
<feature type="signal peptide" evidence="8">
    <location>
        <begin position="1"/>
        <end position="27"/>
    </location>
</feature>
<dbReference type="PANTHER" id="PTHR22730:SF1">
    <property type="entry name" value="PROMININ-LIKE PROTEIN"/>
    <property type="match status" value="1"/>
</dbReference>
<sequence length="852" mass="92380">MVRPNSPTSLLILLLVGLCIIATPWKGKTVEAANYTDSNGNTILENGTIIWGPLPAPSTPYKTNGTYDSGGLAMLFAFARSFVNTVQPNSLPFDMIQQLMAGTFDISSDYMELVNYAMGFAITFAIGILYVLFLPICGFCFCCCRCCGNCGGSSTQSMDENAGCKRMGYGLALFLMSLCMGAAMGCTYYTNERFNSALDAIGDNIDNNFDDIDVFLNNTAEQFKYMAVDMYAVTAQGIRNDLSGIGPILGGSIVSSLGLIVDPTLDSIINLHKIILNVVDKLDNVNTKISNVKTAGNDLNSALETLKDDITATKLGCSSCFPPQACNNVDESVLALGIDFETLPDLSGVSSSMSAITSQNLTQMALDGRAILDNIPTMINDTVGSLSDSVSGTMDEFSGMISGMVDGFINTTLGALDISAVKSDVGGYIDLAKDYNVYRWYGGLGLMGVFGLVIFCFLIGLFCGVAGYDKQALPTERGCMSNCGGCCLMLGVTIVFFVGSLLMLLTTVLFMVGGNMEKICQPLSDMTIFKDFLDKGGIPSFNLGEMLLSNSSVEFKLNDVFIGCRANQAPFRLMHFDSLIPLDDYLDYKKYLPDIDSQFDNMATSVNLSSIVIITPETEQLLVDFRDSGAGSIDFATFTSVLSLNLTSFDFTALSQVFRGVGDTCGASPVTQAQWYAHADEMDRINFEEKVTLSNAMANLTTALDGLQTAVDGIVPAVNGTLVSAVAMQTQIQTNATASIVTAAVGYKDRILGYIDQFATKALDLVNNELAACKPVWNLYESFTLILCKWTVDSLNGFWFGLGWGILFFVPCIFVAVKLAKHYRRMDDCEGFMEEDDFYDDHDYADDDYYKY</sequence>
<dbReference type="PANTHER" id="PTHR22730">
    <property type="entry name" value="PROMININ PROM PROTEIN"/>
    <property type="match status" value="1"/>
</dbReference>
<evidence type="ECO:0000313" key="10">
    <source>
        <dbReference type="Proteomes" id="UP000749559"/>
    </source>
</evidence>
<evidence type="ECO:0000256" key="7">
    <source>
        <dbReference type="SAM" id="Phobius"/>
    </source>
</evidence>
<keyword evidence="3 7" id="KW-0812">Transmembrane</keyword>
<proteinExistence type="inferred from homology"/>
<keyword evidence="10" id="KW-1185">Reference proteome</keyword>
<dbReference type="InterPro" id="IPR008795">
    <property type="entry name" value="Prominin"/>
</dbReference>
<feature type="transmembrane region" description="Helical" evidence="7">
    <location>
        <begin position="797"/>
        <end position="817"/>
    </location>
</feature>
<evidence type="ECO:0000256" key="1">
    <source>
        <dbReference type="ARBA" id="ARBA00004141"/>
    </source>
</evidence>
<dbReference type="EMBL" id="CAIIXF020000005">
    <property type="protein sequence ID" value="CAH1782883.1"/>
    <property type="molecule type" value="Genomic_DNA"/>
</dbReference>
<comment type="similarity">
    <text evidence="2">Belongs to the prominin family.</text>
</comment>
<keyword evidence="5 7" id="KW-0472">Membrane</keyword>
<evidence type="ECO:0008006" key="11">
    <source>
        <dbReference type="Google" id="ProtNLM"/>
    </source>
</evidence>
<dbReference type="Pfam" id="PF05478">
    <property type="entry name" value="Prominin"/>
    <property type="match status" value="1"/>
</dbReference>
<comment type="subcellular location">
    <subcellularLocation>
        <location evidence="1">Membrane</location>
        <topology evidence="1">Multi-pass membrane protein</topology>
    </subcellularLocation>
</comment>
<feature type="transmembrane region" description="Helical" evidence="7">
    <location>
        <begin position="440"/>
        <end position="466"/>
    </location>
</feature>
<dbReference type="OrthoDB" id="6229420at2759"/>
<keyword evidence="4 7" id="KW-1133">Transmembrane helix</keyword>
<accession>A0A8S4NQD4</accession>
<evidence type="ECO:0000313" key="9">
    <source>
        <dbReference type="EMBL" id="CAH1782883.1"/>
    </source>
</evidence>
<evidence type="ECO:0000256" key="3">
    <source>
        <dbReference type="ARBA" id="ARBA00022692"/>
    </source>
</evidence>
<keyword evidence="6" id="KW-0325">Glycoprotein</keyword>
<protein>
    <recommendedName>
        <fullName evidence="11">Prominin-1-A-like</fullName>
    </recommendedName>
</protein>
<evidence type="ECO:0000256" key="6">
    <source>
        <dbReference type="ARBA" id="ARBA00023180"/>
    </source>
</evidence>
<feature type="chain" id="PRO_5035828594" description="Prominin-1-A-like" evidence="8">
    <location>
        <begin position="28"/>
        <end position="852"/>
    </location>
</feature>
<reference evidence="9" key="1">
    <citation type="submission" date="2022-03" db="EMBL/GenBank/DDBJ databases">
        <authorList>
            <person name="Martin C."/>
        </authorList>
    </citation>
    <scope>NUCLEOTIDE SEQUENCE</scope>
</reference>
<organism evidence="9 10">
    <name type="scientific">Owenia fusiformis</name>
    <name type="common">Polychaete worm</name>
    <dbReference type="NCBI Taxonomy" id="6347"/>
    <lineage>
        <taxon>Eukaryota</taxon>
        <taxon>Metazoa</taxon>
        <taxon>Spiralia</taxon>
        <taxon>Lophotrochozoa</taxon>
        <taxon>Annelida</taxon>
        <taxon>Polychaeta</taxon>
        <taxon>Sedentaria</taxon>
        <taxon>Canalipalpata</taxon>
        <taxon>Sabellida</taxon>
        <taxon>Oweniida</taxon>
        <taxon>Oweniidae</taxon>
        <taxon>Owenia</taxon>
    </lineage>
</organism>
<dbReference type="Proteomes" id="UP000749559">
    <property type="component" value="Unassembled WGS sequence"/>
</dbReference>
<dbReference type="GO" id="GO:0016020">
    <property type="term" value="C:membrane"/>
    <property type="evidence" value="ECO:0007669"/>
    <property type="project" value="UniProtKB-SubCell"/>
</dbReference>
<evidence type="ECO:0000256" key="2">
    <source>
        <dbReference type="ARBA" id="ARBA00006058"/>
    </source>
</evidence>
<name>A0A8S4NQD4_OWEFU</name>
<evidence type="ECO:0000256" key="5">
    <source>
        <dbReference type="ARBA" id="ARBA00023136"/>
    </source>
</evidence>
<feature type="transmembrane region" description="Helical" evidence="7">
    <location>
        <begin position="487"/>
        <end position="512"/>
    </location>
</feature>
<dbReference type="AlphaFoldDB" id="A0A8S4NQD4"/>
<keyword evidence="8" id="KW-0732">Signal</keyword>
<evidence type="ECO:0000256" key="8">
    <source>
        <dbReference type="SAM" id="SignalP"/>
    </source>
</evidence>
<feature type="transmembrane region" description="Helical" evidence="7">
    <location>
        <begin position="168"/>
        <end position="190"/>
    </location>
</feature>